<evidence type="ECO:0000256" key="1">
    <source>
        <dbReference type="SAM" id="Phobius"/>
    </source>
</evidence>
<feature type="transmembrane region" description="Helical" evidence="1">
    <location>
        <begin position="20"/>
        <end position="38"/>
    </location>
</feature>
<feature type="transmembrane region" description="Helical" evidence="1">
    <location>
        <begin position="59"/>
        <end position="77"/>
    </location>
</feature>
<dbReference type="RefSeq" id="WP_287272146.1">
    <property type="nucleotide sequence ID" value="NZ_JAMYMY010000043.1"/>
</dbReference>
<name>A0ABV1YKV8_9HYPH</name>
<keyword evidence="1" id="KW-0812">Transmembrane</keyword>
<organism evidence="2 3">
    <name type="scientific">Mesorhizobium opportunistum</name>
    <dbReference type="NCBI Taxonomy" id="593909"/>
    <lineage>
        <taxon>Bacteria</taxon>
        <taxon>Pseudomonadati</taxon>
        <taxon>Pseudomonadota</taxon>
        <taxon>Alphaproteobacteria</taxon>
        <taxon>Hyphomicrobiales</taxon>
        <taxon>Phyllobacteriaceae</taxon>
        <taxon>Mesorhizobium</taxon>
    </lineage>
</organism>
<evidence type="ECO:0000313" key="2">
    <source>
        <dbReference type="EMBL" id="MER8935800.1"/>
    </source>
</evidence>
<reference evidence="2 3" key="1">
    <citation type="journal article" date="2024" name="Proc. Natl. Acad. Sci. U.S.A.">
        <title>The evolutionary genomics of adaptation to stress in wild rhizobium bacteria.</title>
        <authorList>
            <person name="Kehlet-Delgado H."/>
            <person name="Montoya A.P."/>
            <person name="Jensen K.T."/>
            <person name="Wendlandt C.E."/>
            <person name="Dexheimer C."/>
            <person name="Roberts M."/>
            <person name="Torres Martinez L."/>
            <person name="Friesen M.L."/>
            <person name="Griffitts J.S."/>
            <person name="Porter S.S."/>
        </authorList>
    </citation>
    <scope>NUCLEOTIDE SEQUENCE [LARGE SCALE GENOMIC DNA]</scope>
    <source>
        <strain evidence="2 3">M0729</strain>
    </source>
</reference>
<feature type="transmembrane region" description="Helical" evidence="1">
    <location>
        <begin position="89"/>
        <end position="109"/>
    </location>
</feature>
<keyword evidence="1" id="KW-1133">Transmembrane helix</keyword>
<keyword evidence="1" id="KW-0472">Membrane</keyword>
<gene>
    <name evidence="2" type="ORF">NKI33_22950</name>
</gene>
<dbReference type="Proteomes" id="UP001464387">
    <property type="component" value="Unassembled WGS sequence"/>
</dbReference>
<protein>
    <submittedName>
        <fullName evidence="2">Uncharacterized protein</fullName>
    </submittedName>
</protein>
<evidence type="ECO:0000313" key="3">
    <source>
        <dbReference type="Proteomes" id="UP001464387"/>
    </source>
</evidence>
<sequence>MTIVVVLSDHFRSITAGEAFVLLDLYFVSSLLTIFVFLRNSGEKSLLASPAFLETSATRFTLFTFLVYGSVALYPLVEKRFRSEFIGEIGFFIILLVMGFPDVLLFLRTKTDTGKPIYQKASLFGFWILLLFVVASIGAGIIAGR</sequence>
<accession>A0ABV1YKV8</accession>
<proteinExistence type="predicted"/>
<feature type="transmembrane region" description="Helical" evidence="1">
    <location>
        <begin position="121"/>
        <end position="143"/>
    </location>
</feature>
<keyword evidence="3" id="KW-1185">Reference proteome</keyword>
<comment type="caution">
    <text evidence="2">The sequence shown here is derived from an EMBL/GenBank/DDBJ whole genome shotgun (WGS) entry which is preliminary data.</text>
</comment>
<dbReference type="EMBL" id="JAMYPJ010000038">
    <property type="protein sequence ID" value="MER8935800.1"/>
    <property type="molecule type" value="Genomic_DNA"/>
</dbReference>